<evidence type="ECO:0000256" key="3">
    <source>
        <dbReference type="PROSITE-ProRule" id="PRU00221"/>
    </source>
</evidence>
<dbReference type="EMBL" id="LRBS01000031">
    <property type="protein sequence ID" value="OII77641.1"/>
    <property type="molecule type" value="Genomic_DNA"/>
</dbReference>
<dbReference type="Proteomes" id="UP000186804">
    <property type="component" value="Unassembled WGS sequence"/>
</dbReference>
<feature type="compositionally biased region" description="Basic and acidic residues" evidence="4">
    <location>
        <begin position="1"/>
        <end position="12"/>
    </location>
</feature>
<feature type="repeat" description="WD" evidence="3">
    <location>
        <begin position="379"/>
        <end position="421"/>
    </location>
</feature>
<proteinExistence type="predicted"/>
<organism evidence="5 6">
    <name type="scientific">Cryptosporidium andersoni</name>
    <dbReference type="NCBI Taxonomy" id="117008"/>
    <lineage>
        <taxon>Eukaryota</taxon>
        <taxon>Sar</taxon>
        <taxon>Alveolata</taxon>
        <taxon>Apicomplexa</taxon>
        <taxon>Conoidasida</taxon>
        <taxon>Coccidia</taxon>
        <taxon>Eucoccidiorida</taxon>
        <taxon>Eimeriorina</taxon>
        <taxon>Cryptosporidiidae</taxon>
        <taxon>Cryptosporidium</taxon>
    </lineage>
</organism>
<dbReference type="PRINTS" id="PR00320">
    <property type="entry name" value="GPROTEINBRPT"/>
</dbReference>
<evidence type="ECO:0000313" key="5">
    <source>
        <dbReference type="EMBL" id="OII77641.1"/>
    </source>
</evidence>
<dbReference type="SMART" id="SM00320">
    <property type="entry name" value="WD40"/>
    <property type="match status" value="8"/>
</dbReference>
<dbReference type="InterPro" id="IPR019775">
    <property type="entry name" value="WD40_repeat_CS"/>
</dbReference>
<dbReference type="RefSeq" id="XP_067069487.1">
    <property type="nucleotide sequence ID" value="XM_067211692.1"/>
</dbReference>
<gene>
    <name evidence="5" type="ORF">cand_014570</name>
</gene>
<feature type="repeat" description="WD" evidence="3">
    <location>
        <begin position="109"/>
        <end position="150"/>
    </location>
</feature>
<dbReference type="GeneID" id="92365642"/>
<evidence type="ECO:0000313" key="6">
    <source>
        <dbReference type="Proteomes" id="UP000186804"/>
    </source>
</evidence>
<feature type="repeat" description="WD" evidence="3">
    <location>
        <begin position="155"/>
        <end position="196"/>
    </location>
</feature>
<feature type="repeat" description="WD" evidence="3">
    <location>
        <begin position="284"/>
        <end position="327"/>
    </location>
</feature>
<dbReference type="OrthoDB" id="10261640at2759"/>
<evidence type="ECO:0000256" key="2">
    <source>
        <dbReference type="ARBA" id="ARBA00022737"/>
    </source>
</evidence>
<sequence>MEDFNEHTVKEQFDDEDNPITDDDDIVVLEGDLSESDTDDVPYFDVSNESSAILLSISQSICSVKFHPFNGTKAVFGGCNNMAYITKLPRKYIEPSNSGPIEILYSEVLSGHQDSVSDISFSCDGSYFATAGCDGTVRVYTSNTETQLTELVCVLEGPTDELEFISWNPKAPAILGGSYDSTGWLWTVPNGNVVSVLSGHSESITCGDFSIDGRTVYTGSLDGSIITWDAKTGRSIFKFQRTTLADDGIVSLQSHHTNSIVVAGSLNGIVSLIQPDTGKILTKFTGHSESVESLQFCYSADQPLLASGDMNGNLIIWDYNQSRDKVIMKHEKYDHSINVLPGIVRVIWNPNDIFSVITGCIDGTIRIWDYRIASCVKVLRGHRSGILNLDIARNNDSFENFGLRIISTGDDGQCLLWDIRK</sequence>
<name>A0A1J4MTQ3_9CRYT</name>
<protein>
    <submittedName>
        <fullName evidence="5">Uncharacterized protein</fullName>
    </submittedName>
</protein>
<keyword evidence="2" id="KW-0677">Repeat</keyword>
<dbReference type="CDD" id="cd00200">
    <property type="entry name" value="WD40"/>
    <property type="match status" value="1"/>
</dbReference>
<dbReference type="PROSITE" id="PS00678">
    <property type="entry name" value="WD_REPEATS_1"/>
    <property type="match status" value="2"/>
</dbReference>
<dbReference type="PROSITE" id="PS50082">
    <property type="entry name" value="WD_REPEATS_2"/>
    <property type="match status" value="6"/>
</dbReference>
<dbReference type="InterPro" id="IPR020472">
    <property type="entry name" value="WD40_PAC1"/>
</dbReference>
<feature type="repeat" description="WD" evidence="3">
    <location>
        <begin position="197"/>
        <end position="238"/>
    </location>
</feature>
<dbReference type="InterPro" id="IPR015943">
    <property type="entry name" value="WD40/YVTN_repeat-like_dom_sf"/>
</dbReference>
<comment type="caution">
    <text evidence="5">The sequence shown here is derived from an EMBL/GenBank/DDBJ whole genome shotgun (WGS) entry which is preliminary data.</text>
</comment>
<accession>A0A1J4MTQ3</accession>
<dbReference type="Gene3D" id="2.130.10.10">
    <property type="entry name" value="YVTN repeat-like/Quinoprotein amine dehydrogenase"/>
    <property type="match status" value="1"/>
</dbReference>
<dbReference type="PANTHER" id="PTHR19857">
    <property type="entry name" value="MITOCHONDRIAL DIVISION PROTEIN 1-RELATED"/>
    <property type="match status" value="1"/>
</dbReference>
<dbReference type="VEuPathDB" id="CryptoDB:cand_014570"/>
<dbReference type="PROSITE" id="PS50294">
    <property type="entry name" value="WD_REPEATS_REGION"/>
    <property type="match status" value="3"/>
</dbReference>
<feature type="region of interest" description="Disordered" evidence="4">
    <location>
        <begin position="1"/>
        <end position="22"/>
    </location>
</feature>
<feature type="compositionally biased region" description="Acidic residues" evidence="4">
    <location>
        <begin position="13"/>
        <end position="22"/>
    </location>
</feature>
<evidence type="ECO:0000256" key="4">
    <source>
        <dbReference type="SAM" id="MobiDB-lite"/>
    </source>
</evidence>
<dbReference type="SUPFAM" id="SSF50978">
    <property type="entry name" value="WD40 repeat-like"/>
    <property type="match status" value="1"/>
</dbReference>
<reference evidence="5 6" key="1">
    <citation type="submission" date="2016-10" db="EMBL/GenBank/DDBJ databases">
        <title>Reductive evolution of mitochondrial metabolism and differential evolution of invasion-related proteins in Cryptosporidium.</title>
        <authorList>
            <person name="Liu S."/>
            <person name="Roellig D.M."/>
            <person name="Guo Y."/>
            <person name="Li N."/>
            <person name="Frace M.A."/>
            <person name="Tang K."/>
            <person name="Zhang L."/>
            <person name="Feng Y."/>
            <person name="Xiao L."/>
        </authorList>
    </citation>
    <scope>NUCLEOTIDE SEQUENCE [LARGE SCALE GENOMIC DNA]</scope>
    <source>
        <strain evidence="5">30847</strain>
    </source>
</reference>
<dbReference type="InterPro" id="IPR036322">
    <property type="entry name" value="WD40_repeat_dom_sf"/>
</dbReference>
<keyword evidence="6" id="KW-1185">Reference proteome</keyword>
<dbReference type="AlphaFoldDB" id="A0A1J4MTQ3"/>
<evidence type="ECO:0000256" key="1">
    <source>
        <dbReference type="ARBA" id="ARBA00022574"/>
    </source>
</evidence>
<feature type="repeat" description="WD" evidence="3">
    <location>
        <begin position="356"/>
        <end position="378"/>
    </location>
</feature>
<dbReference type="InterPro" id="IPR051179">
    <property type="entry name" value="WD_repeat_multifunction"/>
</dbReference>
<dbReference type="Pfam" id="PF00400">
    <property type="entry name" value="WD40"/>
    <property type="match status" value="5"/>
</dbReference>
<dbReference type="PANTHER" id="PTHR19857:SF8">
    <property type="entry name" value="ANGIO-ASSOCIATED MIGRATORY CELL PROTEIN"/>
    <property type="match status" value="1"/>
</dbReference>
<dbReference type="InterPro" id="IPR001680">
    <property type="entry name" value="WD40_rpt"/>
</dbReference>
<keyword evidence="1 3" id="KW-0853">WD repeat</keyword>